<proteinExistence type="predicted"/>
<protein>
    <submittedName>
        <fullName evidence="1">Uncharacterized protein</fullName>
    </submittedName>
</protein>
<sequence length="260" mass="26930">MLEKDYQLAAYKNLVAAGGLKTPDAIATSTNCAAEAKNLSDQLAGLVLETVTYPDTIASNVITITGTADTMNSTSQMAKEHADLLAANADLSVLLQLNIGWDVYCRANTLEASELPISVAIGDNVTPKTLLDSINALDIDAVVTAMTEINQVLNTGAGGDTGSGATQPTPSLTRDQIDALVAACESLMASVSNLAAPRDALKALFDKAGRSVSTSMQAYSNAINTALAEASANNTSTTSAAVALVPKSVMDELKKYRTDI</sequence>
<dbReference type="RefSeq" id="WP_000890192.1">
    <property type="nucleotide sequence ID" value="NZ_MXLS01000035.1"/>
</dbReference>
<dbReference type="EMBL" id="SDIQ01000072">
    <property type="protein sequence ID" value="RXL14268.1"/>
    <property type="molecule type" value="Genomic_DNA"/>
</dbReference>
<name>A0A4Q1DH59_SALER</name>
<accession>A0A4Q1DH59</accession>
<dbReference type="AlphaFoldDB" id="A0A4Q1DH59"/>
<organism evidence="1">
    <name type="scientific">Salmonella enterica</name>
    <name type="common">Salmonella choleraesuis</name>
    <dbReference type="NCBI Taxonomy" id="28901"/>
    <lineage>
        <taxon>Bacteria</taxon>
        <taxon>Pseudomonadati</taxon>
        <taxon>Pseudomonadota</taxon>
        <taxon>Gammaproteobacteria</taxon>
        <taxon>Enterobacterales</taxon>
        <taxon>Enterobacteriaceae</taxon>
        <taxon>Salmonella</taxon>
    </lineage>
</organism>
<dbReference type="Proteomes" id="UP000839536">
    <property type="component" value="Unassembled WGS sequence"/>
</dbReference>
<gene>
    <name evidence="1" type="ORF">EKD96_24695</name>
</gene>
<reference evidence="1" key="1">
    <citation type="submission" date="2019-01" db="EMBL/GenBank/DDBJ databases">
        <title>Whole genome sequencing of Salmonella enterica.</title>
        <authorList>
            <person name="Cao G."/>
        </authorList>
    </citation>
    <scope>NUCLEOTIDE SEQUENCE [LARGE SCALE GENOMIC DNA]</scope>
    <source>
        <strain evidence="1">CFSAN074594</strain>
    </source>
</reference>
<evidence type="ECO:0000313" key="1">
    <source>
        <dbReference type="EMBL" id="RXL14268.1"/>
    </source>
</evidence>
<comment type="caution">
    <text evidence="1">The sequence shown here is derived from an EMBL/GenBank/DDBJ whole genome shotgun (WGS) entry which is preliminary data.</text>
</comment>